<protein>
    <submittedName>
        <fullName evidence="2">Peptidase</fullName>
    </submittedName>
</protein>
<feature type="compositionally biased region" description="Basic and acidic residues" evidence="1">
    <location>
        <begin position="12"/>
        <end position="24"/>
    </location>
</feature>
<evidence type="ECO:0000256" key="1">
    <source>
        <dbReference type="SAM" id="MobiDB-lite"/>
    </source>
</evidence>
<organism evidence="2 3">
    <name type="scientific">Cellulomonas fimi</name>
    <dbReference type="NCBI Taxonomy" id="1708"/>
    <lineage>
        <taxon>Bacteria</taxon>
        <taxon>Bacillati</taxon>
        <taxon>Actinomycetota</taxon>
        <taxon>Actinomycetes</taxon>
        <taxon>Micrococcales</taxon>
        <taxon>Cellulomonadaceae</taxon>
        <taxon>Cellulomonas</taxon>
    </lineage>
</organism>
<accession>A0A7Y0QIF1</accession>
<gene>
    <name evidence="2" type="ORF">HIR71_13080</name>
</gene>
<dbReference type="GO" id="GO:0008237">
    <property type="term" value="F:metallopeptidase activity"/>
    <property type="evidence" value="ECO:0007669"/>
    <property type="project" value="InterPro"/>
</dbReference>
<dbReference type="RefSeq" id="WP_169325514.1">
    <property type="nucleotide sequence ID" value="NZ_JABCJJ010000024.1"/>
</dbReference>
<comment type="caution">
    <text evidence="2">The sequence shown here is derived from an EMBL/GenBank/DDBJ whole genome shotgun (WGS) entry which is preliminary data.</text>
</comment>
<dbReference type="InterPro" id="IPR024079">
    <property type="entry name" value="MetalloPept_cat_dom_sf"/>
</dbReference>
<proteinExistence type="predicted"/>
<feature type="region of interest" description="Disordered" evidence="1">
    <location>
        <begin position="1"/>
        <end position="28"/>
    </location>
</feature>
<evidence type="ECO:0000313" key="3">
    <source>
        <dbReference type="Proteomes" id="UP000562124"/>
    </source>
</evidence>
<evidence type="ECO:0000313" key="2">
    <source>
        <dbReference type="EMBL" id="NMR21138.1"/>
    </source>
</evidence>
<dbReference type="Gene3D" id="3.40.390.10">
    <property type="entry name" value="Collagenase (Catalytic Domain)"/>
    <property type="match status" value="1"/>
</dbReference>
<dbReference type="AlphaFoldDB" id="A0A7Y0QIF1"/>
<sequence>MTTAPDLATEPLADRTPARPDHVWPHHVRPIHIRPDPVRSTRVRSAAVRPGLRTALSLVLVAAGVAQGVSHPQVVRDALGTVADATGVHLPGRLPAPEDRDFPTPGVEAPARLLAAPLVPSSDATFAFNHTDTAPDGAAIPVSWSPCRPLTYVVDPASAPPDFAERVRAVAHEVEAASGLVLADDGTTTEPATLPRAAFQHARYGDRWAPVLVRFADETATPALAGGVAGVAGQTMSTDPTTGTRHLVSGAVFLDTELLSWPDHDGEPAYLGTLRHEFGHLVGLGHVDDPTQLMHPVNQGQGAFQAGDLAGLAALGRGPCAPGL</sequence>
<dbReference type="EMBL" id="JABCJJ010000024">
    <property type="protein sequence ID" value="NMR21138.1"/>
    <property type="molecule type" value="Genomic_DNA"/>
</dbReference>
<reference evidence="2 3" key="1">
    <citation type="submission" date="2020-04" db="EMBL/GenBank/DDBJ databases">
        <title>Sequencing and Assembly of C. fimi.</title>
        <authorList>
            <person name="Ramsey A.R."/>
        </authorList>
    </citation>
    <scope>NUCLEOTIDE SEQUENCE [LARGE SCALE GENOMIC DNA]</scope>
    <source>
        <strain evidence="2 3">SB</strain>
    </source>
</reference>
<dbReference type="SUPFAM" id="SSF55486">
    <property type="entry name" value="Metalloproteases ('zincins'), catalytic domain"/>
    <property type="match status" value="1"/>
</dbReference>
<name>A0A7Y0QIF1_CELFI</name>
<keyword evidence="3" id="KW-1185">Reference proteome</keyword>
<dbReference type="Proteomes" id="UP000562124">
    <property type="component" value="Unassembled WGS sequence"/>
</dbReference>